<keyword evidence="1" id="KW-1133">Transmembrane helix</keyword>
<proteinExistence type="predicted"/>
<keyword evidence="1" id="KW-0812">Transmembrane</keyword>
<protein>
    <submittedName>
        <fullName evidence="2">Uncharacterized protein</fullName>
    </submittedName>
</protein>
<evidence type="ECO:0000313" key="2">
    <source>
        <dbReference type="EMBL" id="GCF13247.1"/>
    </source>
</evidence>
<name>A0A4C2EHN9_9EURY</name>
<keyword evidence="1" id="KW-0472">Membrane</keyword>
<keyword evidence="3" id="KW-1185">Reference proteome</keyword>
<evidence type="ECO:0000256" key="1">
    <source>
        <dbReference type="SAM" id="Phobius"/>
    </source>
</evidence>
<reference evidence="2 3" key="1">
    <citation type="submission" date="2019-02" db="EMBL/GenBank/DDBJ databases">
        <title>Haloarcula mannanilyticum sp. nov., a mannan degrading haloarchaeon isolated from commercial salt.</title>
        <authorList>
            <person name="Enomoto S."/>
            <person name="Shimane Y."/>
            <person name="Kamekura M."/>
            <person name="Ito T."/>
            <person name="Moriya O."/>
            <person name="Ihara K."/>
            <person name="Takahashi-Ando N."/>
            <person name="Fukushima Y."/>
            <person name="Yoshida Y."/>
            <person name="Usama R."/>
            <person name="Takai K."/>
            <person name="Minegishi H."/>
        </authorList>
    </citation>
    <scope>NUCLEOTIDE SEQUENCE [LARGE SCALE GENOMIC DNA]</scope>
    <source>
        <strain evidence="2 3">MD130-1</strain>
    </source>
</reference>
<gene>
    <name evidence="2" type="ORF">Harman_11820</name>
</gene>
<accession>A0A4C2EHN9</accession>
<feature type="transmembrane region" description="Helical" evidence="1">
    <location>
        <begin position="88"/>
        <end position="107"/>
    </location>
</feature>
<sequence length="163" mass="16284">MPLNRLGPVGTVLAVVAVLGGLWVVLNTSLAAAVAGPVAMLTANLRLVAGLVIIGLIGYWALDEVEDDDEFTDAVEKTGERASTASRGFINTTTVVLGTVATILFGFGDALVDVLGQAPAFAGQFIIGILGIGGASGLLSVEVIAVLAVLVIVATGVARGADG</sequence>
<feature type="transmembrane region" description="Helical" evidence="1">
    <location>
        <begin position="38"/>
        <end position="62"/>
    </location>
</feature>
<dbReference type="EMBL" id="BIXZ01000001">
    <property type="protein sequence ID" value="GCF13247.1"/>
    <property type="molecule type" value="Genomic_DNA"/>
</dbReference>
<feature type="transmembrane region" description="Helical" evidence="1">
    <location>
        <begin position="138"/>
        <end position="158"/>
    </location>
</feature>
<evidence type="ECO:0000313" key="3">
    <source>
        <dbReference type="Proteomes" id="UP000304382"/>
    </source>
</evidence>
<dbReference type="RefSeq" id="WP_137682873.1">
    <property type="nucleotide sequence ID" value="NZ_BIXZ01000001.1"/>
</dbReference>
<comment type="caution">
    <text evidence="2">The sequence shown here is derived from an EMBL/GenBank/DDBJ whole genome shotgun (WGS) entry which is preliminary data.</text>
</comment>
<dbReference type="Proteomes" id="UP000304382">
    <property type="component" value="Unassembled WGS sequence"/>
</dbReference>
<feature type="transmembrane region" description="Helical" evidence="1">
    <location>
        <begin position="6"/>
        <end position="26"/>
    </location>
</feature>
<organism evidence="2 3">
    <name type="scientific">Haloarcula mannanilytica</name>
    <dbReference type="NCBI Taxonomy" id="2509225"/>
    <lineage>
        <taxon>Archaea</taxon>
        <taxon>Methanobacteriati</taxon>
        <taxon>Methanobacteriota</taxon>
        <taxon>Stenosarchaea group</taxon>
        <taxon>Halobacteria</taxon>
        <taxon>Halobacteriales</taxon>
        <taxon>Haloarculaceae</taxon>
        <taxon>Haloarcula</taxon>
    </lineage>
</organism>
<dbReference type="AlphaFoldDB" id="A0A4C2EHN9"/>